<evidence type="ECO:0000313" key="2">
    <source>
        <dbReference type="Proteomes" id="UP001157502"/>
    </source>
</evidence>
<gene>
    <name evidence="1" type="ORF">DPEC_G00087300</name>
</gene>
<dbReference type="EMBL" id="CM055734">
    <property type="protein sequence ID" value="KAJ8009284.1"/>
    <property type="molecule type" value="Genomic_DNA"/>
</dbReference>
<organism evidence="1 2">
    <name type="scientific">Dallia pectoralis</name>
    <name type="common">Alaska blackfish</name>
    <dbReference type="NCBI Taxonomy" id="75939"/>
    <lineage>
        <taxon>Eukaryota</taxon>
        <taxon>Metazoa</taxon>
        <taxon>Chordata</taxon>
        <taxon>Craniata</taxon>
        <taxon>Vertebrata</taxon>
        <taxon>Euteleostomi</taxon>
        <taxon>Actinopterygii</taxon>
        <taxon>Neopterygii</taxon>
        <taxon>Teleostei</taxon>
        <taxon>Protacanthopterygii</taxon>
        <taxon>Esociformes</taxon>
        <taxon>Umbridae</taxon>
        <taxon>Dallia</taxon>
    </lineage>
</organism>
<proteinExistence type="predicted"/>
<sequence>MDSRMHQNISVFNVSPQSSHIPCQVLMPLLLVVLSFTLLGSSVAGVKQWLEVTRKLTSDAPSAGAASPLAFLPAFSLFQLGRGATGSLLGRWCDADAAGRGEFAPK</sequence>
<keyword evidence="2" id="KW-1185">Reference proteome</keyword>
<accession>A0ACC2GZS9</accession>
<dbReference type="Proteomes" id="UP001157502">
    <property type="component" value="Chromosome 7"/>
</dbReference>
<protein>
    <submittedName>
        <fullName evidence="1">Uncharacterized protein</fullName>
    </submittedName>
</protein>
<evidence type="ECO:0000313" key="1">
    <source>
        <dbReference type="EMBL" id="KAJ8009284.1"/>
    </source>
</evidence>
<reference evidence="1" key="1">
    <citation type="submission" date="2021-05" db="EMBL/GenBank/DDBJ databases">
        <authorList>
            <person name="Pan Q."/>
            <person name="Jouanno E."/>
            <person name="Zahm M."/>
            <person name="Klopp C."/>
            <person name="Cabau C."/>
            <person name="Louis A."/>
            <person name="Berthelot C."/>
            <person name="Parey E."/>
            <person name="Roest Crollius H."/>
            <person name="Montfort J."/>
            <person name="Robinson-Rechavi M."/>
            <person name="Bouchez O."/>
            <person name="Lampietro C."/>
            <person name="Lopez Roques C."/>
            <person name="Donnadieu C."/>
            <person name="Postlethwait J."/>
            <person name="Bobe J."/>
            <person name="Dillon D."/>
            <person name="Chandos A."/>
            <person name="von Hippel F."/>
            <person name="Guiguen Y."/>
        </authorList>
    </citation>
    <scope>NUCLEOTIDE SEQUENCE</scope>
    <source>
        <strain evidence="1">YG-Jan2019</strain>
    </source>
</reference>
<name>A0ACC2GZS9_DALPE</name>
<comment type="caution">
    <text evidence="1">The sequence shown here is derived from an EMBL/GenBank/DDBJ whole genome shotgun (WGS) entry which is preliminary data.</text>
</comment>